<dbReference type="Gene3D" id="3.40.1810.10">
    <property type="entry name" value="Transcription factor, MADS-box"/>
    <property type="match status" value="1"/>
</dbReference>
<evidence type="ECO:0000259" key="6">
    <source>
        <dbReference type="PROSITE" id="PS50066"/>
    </source>
</evidence>
<dbReference type="GO" id="GO:0005634">
    <property type="term" value="C:nucleus"/>
    <property type="evidence" value="ECO:0007669"/>
    <property type="project" value="UniProtKB-SubCell"/>
</dbReference>
<name>A0A068UUT5_COFCA</name>
<dbReference type="InterPro" id="IPR033897">
    <property type="entry name" value="SRF-like_MADS-box"/>
</dbReference>
<dbReference type="EMBL" id="HG739147">
    <property type="protein sequence ID" value="CDP12285.1"/>
    <property type="molecule type" value="Genomic_DNA"/>
</dbReference>
<dbReference type="GO" id="GO:0045944">
    <property type="term" value="P:positive regulation of transcription by RNA polymerase II"/>
    <property type="evidence" value="ECO:0007669"/>
    <property type="project" value="InterPro"/>
</dbReference>
<dbReference type="GO" id="GO:0080092">
    <property type="term" value="P:regulation of pollen tube growth"/>
    <property type="evidence" value="ECO:0007669"/>
    <property type="project" value="UniProtKB-ARBA"/>
</dbReference>
<dbReference type="FunFam" id="3.40.1810.10:FF:000010">
    <property type="entry name" value="Agamous-like MADS-box protein AGL30"/>
    <property type="match status" value="1"/>
</dbReference>
<dbReference type="PhylomeDB" id="A0A068UUT5"/>
<evidence type="ECO:0000256" key="3">
    <source>
        <dbReference type="ARBA" id="ARBA00023125"/>
    </source>
</evidence>
<protein>
    <recommendedName>
        <fullName evidence="6">MADS-box domain-containing protein</fullName>
    </recommendedName>
</protein>
<dbReference type="SUPFAM" id="SSF55455">
    <property type="entry name" value="SRF-like"/>
    <property type="match status" value="1"/>
</dbReference>
<gene>
    <name evidence="7" type="ORF">GSCOC_T00035737001</name>
</gene>
<dbReference type="FunCoup" id="A0A068UUT5">
    <property type="interactions" value="37"/>
</dbReference>
<dbReference type="PRINTS" id="PR00404">
    <property type="entry name" value="MADSDOMAIN"/>
</dbReference>
<dbReference type="OrthoDB" id="1898716at2759"/>
<evidence type="ECO:0000256" key="1">
    <source>
        <dbReference type="ARBA" id="ARBA00004123"/>
    </source>
</evidence>
<dbReference type="GO" id="GO:0000981">
    <property type="term" value="F:DNA-binding transcription factor activity, RNA polymerase II-specific"/>
    <property type="evidence" value="ECO:0007669"/>
    <property type="project" value="InterPro"/>
</dbReference>
<keyword evidence="4" id="KW-0804">Transcription</keyword>
<evidence type="ECO:0000256" key="2">
    <source>
        <dbReference type="ARBA" id="ARBA00023015"/>
    </source>
</evidence>
<dbReference type="GO" id="GO:0000987">
    <property type="term" value="F:cis-regulatory region sequence-specific DNA binding"/>
    <property type="evidence" value="ECO:0007669"/>
    <property type="project" value="InterPro"/>
</dbReference>
<reference evidence="8" key="1">
    <citation type="journal article" date="2014" name="Science">
        <title>The coffee genome provides insight into the convergent evolution of caffeine biosynthesis.</title>
        <authorList>
            <person name="Denoeud F."/>
            <person name="Carretero-Paulet L."/>
            <person name="Dereeper A."/>
            <person name="Droc G."/>
            <person name="Guyot R."/>
            <person name="Pietrella M."/>
            <person name="Zheng C."/>
            <person name="Alberti A."/>
            <person name="Anthony F."/>
            <person name="Aprea G."/>
            <person name="Aury J.M."/>
            <person name="Bento P."/>
            <person name="Bernard M."/>
            <person name="Bocs S."/>
            <person name="Campa C."/>
            <person name="Cenci A."/>
            <person name="Combes M.C."/>
            <person name="Crouzillat D."/>
            <person name="Da Silva C."/>
            <person name="Daddiego L."/>
            <person name="De Bellis F."/>
            <person name="Dussert S."/>
            <person name="Garsmeur O."/>
            <person name="Gayraud T."/>
            <person name="Guignon V."/>
            <person name="Jahn K."/>
            <person name="Jamilloux V."/>
            <person name="Joet T."/>
            <person name="Labadie K."/>
            <person name="Lan T."/>
            <person name="Leclercq J."/>
            <person name="Lepelley M."/>
            <person name="Leroy T."/>
            <person name="Li L.T."/>
            <person name="Librado P."/>
            <person name="Lopez L."/>
            <person name="Munoz A."/>
            <person name="Noel B."/>
            <person name="Pallavicini A."/>
            <person name="Perrotta G."/>
            <person name="Poncet V."/>
            <person name="Pot D."/>
            <person name="Priyono X."/>
            <person name="Rigoreau M."/>
            <person name="Rouard M."/>
            <person name="Rozas J."/>
            <person name="Tranchant-Dubreuil C."/>
            <person name="VanBuren R."/>
            <person name="Zhang Q."/>
            <person name="Andrade A.C."/>
            <person name="Argout X."/>
            <person name="Bertrand B."/>
            <person name="de Kochko A."/>
            <person name="Graziosi G."/>
            <person name="Henry R.J."/>
            <person name="Jayarama X."/>
            <person name="Ming R."/>
            <person name="Nagai C."/>
            <person name="Rounsley S."/>
            <person name="Sankoff D."/>
            <person name="Giuliano G."/>
            <person name="Albert V.A."/>
            <person name="Wincker P."/>
            <person name="Lashermes P."/>
        </authorList>
    </citation>
    <scope>NUCLEOTIDE SEQUENCE [LARGE SCALE GENOMIC DNA]</scope>
    <source>
        <strain evidence="8">cv. DH200-94</strain>
    </source>
</reference>
<keyword evidence="8" id="KW-1185">Reference proteome</keyword>
<dbReference type="Gramene" id="CDP12285">
    <property type="protein sequence ID" value="CDP12285"/>
    <property type="gene ID" value="GSCOC_T00035737001"/>
</dbReference>
<dbReference type="Pfam" id="PF00319">
    <property type="entry name" value="SRF-TF"/>
    <property type="match status" value="1"/>
</dbReference>
<keyword evidence="2" id="KW-0805">Transcription regulation</keyword>
<dbReference type="InterPro" id="IPR002100">
    <property type="entry name" value="TF_MADSbox"/>
</dbReference>
<proteinExistence type="predicted"/>
<dbReference type="SMART" id="SM00432">
    <property type="entry name" value="MADS"/>
    <property type="match status" value="1"/>
</dbReference>
<dbReference type="InterPro" id="IPR050142">
    <property type="entry name" value="MADS-box/MEF2_TF"/>
</dbReference>
<dbReference type="AlphaFoldDB" id="A0A068UUT5"/>
<keyword evidence="5" id="KW-0539">Nucleus</keyword>
<evidence type="ECO:0000313" key="7">
    <source>
        <dbReference type="EMBL" id="CDP12285.1"/>
    </source>
</evidence>
<evidence type="ECO:0000256" key="4">
    <source>
        <dbReference type="ARBA" id="ARBA00023163"/>
    </source>
</evidence>
<dbReference type="CDD" id="cd00266">
    <property type="entry name" value="MADS_SRF_like"/>
    <property type="match status" value="1"/>
</dbReference>
<dbReference type="InterPro" id="IPR036879">
    <property type="entry name" value="TF_MADSbox_sf"/>
</dbReference>
<keyword evidence="3" id="KW-0238">DNA-binding</keyword>
<dbReference type="PROSITE" id="PS50066">
    <property type="entry name" value="MADS_BOX_2"/>
    <property type="match status" value="1"/>
</dbReference>
<evidence type="ECO:0000256" key="5">
    <source>
        <dbReference type="ARBA" id="ARBA00023242"/>
    </source>
</evidence>
<dbReference type="PANTHER" id="PTHR48019">
    <property type="entry name" value="SERUM RESPONSE FACTOR HOMOLOG"/>
    <property type="match status" value="1"/>
</dbReference>
<dbReference type="Proteomes" id="UP000295252">
    <property type="component" value="Chromosome VI"/>
</dbReference>
<dbReference type="OMA" id="IPLPMMI"/>
<sequence>MGRVKLKIKRLESNSNRQVTYSKRRSGILKKAKEISVLCDIDIMLLMFSPNGKPTIFTGARSNVDEIISKFAQLSSQERAKRKLESLEVLKKTFKKLDHEINIQEYLDGRCVTMFGESCSQVRVLRAQLTELHNRLSWWSNPEKVEDIEHLRQMEGSLRESLTRVRALKENFVKHQLMPLNYSGQFQSGMQFPMTMDGNQDGTTLPWIQDNENQPVILSKDSDFITQRDMEYPRDASLPGCSALFTTGKEAEIDNTGLIDNINCPRDITLSSCSGLFSNSKVEGTNNTGKMDNMECPRDTSLPSCSGLIDRGKETEFHNAEQVDSITQEGSAMDDLSAISCLRLQLGGEQPYYPYSHLNIPELNKLEVGREANFQENPMTYQMNGNFELPRSIYANLGHPWFPASDDCEINMMNDNPFTQPSSQHP</sequence>
<evidence type="ECO:0000313" key="8">
    <source>
        <dbReference type="Proteomes" id="UP000295252"/>
    </source>
</evidence>
<accession>A0A068UUT5</accession>
<comment type="subcellular location">
    <subcellularLocation>
        <location evidence="1">Nucleus</location>
    </subcellularLocation>
</comment>
<feature type="domain" description="MADS-box" evidence="6">
    <location>
        <begin position="1"/>
        <end position="61"/>
    </location>
</feature>
<dbReference type="GO" id="GO:0046983">
    <property type="term" value="F:protein dimerization activity"/>
    <property type="evidence" value="ECO:0007669"/>
    <property type="project" value="InterPro"/>
</dbReference>
<dbReference type="GO" id="GO:0010152">
    <property type="term" value="P:pollen maturation"/>
    <property type="evidence" value="ECO:0007669"/>
    <property type="project" value="UniProtKB-ARBA"/>
</dbReference>
<dbReference type="InParanoid" id="A0A068UUT5"/>
<organism evidence="7 8">
    <name type="scientific">Coffea canephora</name>
    <name type="common">Robusta coffee</name>
    <dbReference type="NCBI Taxonomy" id="49390"/>
    <lineage>
        <taxon>Eukaryota</taxon>
        <taxon>Viridiplantae</taxon>
        <taxon>Streptophyta</taxon>
        <taxon>Embryophyta</taxon>
        <taxon>Tracheophyta</taxon>
        <taxon>Spermatophyta</taxon>
        <taxon>Magnoliopsida</taxon>
        <taxon>eudicotyledons</taxon>
        <taxon>Gunneridae</taxon>
        <taxon>Pentapetalae</taxon>
        <taxon>asterids</taxon>
        <taxon>lamiids</taxon>
        <taxon>Gentianales</taxon>
        <taxon>Rubiaceae</taxon>
        <taxon>Ixoroideae</taxon>
        <taxon>Gardenieae complex</taxon>
        <taxon>Bertiereae - Coffeeae clade</taxon>
        <taxon>Coffeeae</taxon>
        <taxon>Coffea</taxon>
    </lineage>
</organism>